<protein>
    <recommendedName>
        <fullName evidence="3">Ankyrin repeat protein</fullName>
    </recommendedName>
</protein>
<dbReference type="EMBL" id="MK500607">
    <property type="protein sequence ID" value="QBK93923.1"/>
    <property type="molecule type" value="Genomic_DNA"/>
</dbReference>
<feature type="compositionally biased region" description="Polar residues" evidence="1">
    <location>
        <begin position="553"/>
        <end position="562"/>
    </location>
</feature>
<proteinExistence type="predicted"/>
<organism evidence="2">
    <name type="scientific">Pithovirus LCPAC406</name>
    <dbReference type="NCBI Taxonomy" id="2506599"/>
    <lineage>
        <taxon>Viruses</taxon>
        <taxon>Pithoviruses</taxon>
    </lineage>
</organism>
<feature type="region of interest" description="Disordered" evidence="1">
    <location>
        <begin position="553"/>
        <end position="591"/>
    </location>
</feature>
<evidence type="ECO:0008006" key="3">
    <source>
        <dbReference type="Google" id="ProtNLM"/>
    </source>
</evidence>
<evidence type="ECO:0000256" key="1">
    <source>
        <dbReference type="SAM" id="MobiDB-lite"/>
    </source>
</evidence>
<accession>A0A481ZD90</accession>
<feature type="compositionally biased region" description="Basic and acidic residues" evidence="1">
    <location>
        <begin position="582"/>
        <end position="591"/>
    </location>
</feature>
<reference evidence="2" key="1">
    <citation type="journal article" date="2019" name="MBio">
        <title>Virus Genomes from Deep Sea Sediments Expand the Ocean Megavirome and Support Independent Origins of Viral Gigantism.</title>
        <authorList>
            <person name="Backstrom D."/>
            <person name="Yutin N."/>
            <person name="Jorgensen S.L."/>
            <person name="Dharamshi J."/>
            <person name="Homa F."/>
            <person name="Zaremba-Niedwiedzka K."/>
            <person name="Spang A."/>
            <person name="Wolf Y.I."/>
            <person name="Koonin E.V."/>
            <person name="Ettema T.J."/>
        </authorList>
    </citation>
    <scope>NUCLEOTIDE SEQUENCE</scope>
</reference>
<sequence length="591" mass="68084">MKYVINDVAFDIDPKEWPSGSTFSLMYEGDRYAREFRLNNSGMNSESIQLIIDVITKDIENYKLSASDINWNDLLYTVNYLGLGVSVDFIYPLFLTIEDRIEWYRTCETRQTYICDYSGDPEDESKYVFGGVEETEQLERVHFNNMELRDSDYNIVGENAFSPAKSNRFAMRVEDSIFTILSHIPNLFVAGGYALDRFNSSDFWSNIDIFAYGDDALEHIKEAVEICIEFSEMTKEQLSIRRTLYFPVRTRYSISVPIPIPIQSGIKPFYVHFILIKSRNKYQILNRFDIDASCIGFDIGSPSRFYALPRFIRAFETKTNIIDPTHQSHIYIKRLIKYAGRGYNIAVPGFDSNDIKLSPNILKLLTESTIEKRNNNIKDMNLIGLQNLVTSALARSNISMRQPATISGQFRDYDYAYYSLENIMIILRKLLSPGPDPDGLYLINKGLPIGFVVNDVLNEGSRPFKTEMDIEAVYVPKYPIIELMDDDPQNGGIGSIHQVRSSFYGEYYEAEMKRGLPIRISSPSITSFRSPRIVPRSSRIRKSKLRVISKPRSSTLTSTITPSRFRPSRETIQRKSRRGKRRELTVVRKPN</sequence>
<gene>
    <name evidence="2" type="ORF">LCPAC406_02370</name>
</gene>
<name>A0A481ZD90_9VIRU</name>
<evidence type="ECO:0000313" key="2">
    <source>
        <dbReference type="EMBL" id="QBK93923.1"/>
    </source>
</evidence>